<dbReference type="EMBL" id="FUXP01000002">
    <property type="protein sequence ID" value="SJZ85911.1"/>
    <property type="molecule type" value="Genomic_DNA"/>
</dbReference>
<evidence type="ECO:0000313" key="2">
    <source>
        <dbReference type="EMBL" id="SJZ85911.1"/>
    </source>
</evidence>
<dbReference type="SMART" id="SM00240">
    <property type="entry name" value="FHA"/>
    <property type="match status" value="2"/>
</dbReference>
<name>A0A1T4P3D3_9GAMM</name>
<dbReference type="CDD" id="cd00060">
    <property type="entry name" value="FHA"/>
    <property type="match status" value="2"/>
</dbReference>
<keyword evidence="3" id="KW-1185">Reference proteome</keyword>
<evidence type="ECO:0000313" key="3">
    <source>
        <dbReference type="Proteomes" id="UP000190061"/>
    </source>
</evidence>
<protein>
    <submittedName>
        <fullName evidence="2">Inner membrane component of T3SS domain-containing protein</fullName>
    </submittedName>
</protein>
<dbReference type="AlphaFoldDB" id="A0A1T4P3D3"/>
<dbReference type="PANTHER" id="PTHR23308">
    <property type="entry name" value="NUCLEAR INHIBITOR OF PROTEIN PHOSPHATASE-1"/>
    <property type="match status" value="1"/>
</dbReference>
<gene>
    <name evidence="2" type="ORF">SAMN02745674_01054</name>
</gene>
<evidence type="ECO:0000259" key="1">
    <source>
        <dbReference type="PROSITE" id="PS50006"/>
    </source>
</evidence>
<feature type="domain" description="FHA" evidence="1">
    <location>
        <begin position="147"/>
        <end position="196"/>
    </location>
</feature>
<accession>A0A1T4P3D3</accession>
<sequence>MKLVFPDGEHPQVLLGAGVNRIGSGPGASIVLDQPGVRPEHCQLHVTGQGVMLSASAGTEVSVNGRRVEGVMALRPGDTVAFHEVRAKLVELDANAAARRTVLDDCTRSAANDDPGATAVRAVLPRFMLRGVDGSVAGRTFPLLGPVVVGRSEECGLRMDEEGLSRKHARLVPTSEGVQLEDLGSTNGSYVNGSRVLRAELRDGDEVSFDTLRFRLSGPAGPKREEAPPPRRGWRRLPAVAWVGAATAVSALAWWLSA</sequence>
<dbReference type="Pfam" id="PF16697">
    <property type="entry name" value="Yop-YscD_cpl"/>
    <property type="match status" value="1"/>
</dbReference>
<dbReference type="Pfam" id="PF00498">
    <property type="entry name" value="FHA"/>
    <property type="match status" value="1"/>
</dbReference>
<dbReference type="InterPro" id="IPR000253">
    <property type="entry name" value="FHA_dom"/>
</dbReference>
<proteinExistence type="predicted"/>
<dbReference type="OrthoDB" id="9815482at2"/>
<reference evidence="2 3" key="1">
    <citation type="submission" date="2017-02" db="EMBL/GenBank/DDBJ databases">
        <authorList>
            <person name="Peterson S.W."/>
        </authorList>
    </citation>
    <scope>NUCLEOTIDE SEQUENCE [LARGE SCALE GENOMIC DNA]</scope>
    <source>
        <strain evidence="2 3">DSM 21749</strain>
    </source>
</reference>
<dbReference type="Gene3D" id="2.60.200.20">
    <property type="match status" value="2"/>
</dbReference>
<dbReference type="SUPFAM" id="SSF49879">
    <property type="entry name" value="SMAD/FHA domain"/>
    <property type="match status" value="2"/>
</dbReference>
<organism evidence="2 3">
    <name type="scientific">Lysobacter spongiicola DSM 21749</name>
    <dbReference type="NCBI Taxonomy" id="1122188"/>
    <lineage>
        <taxon>Bacteria</taxon>
        <taxon>Pseudomonadati</taxon>
        <taxon>Pseudomonadota</taxon>
        <taxon>Gammaproteobacteria</taxon>
        <taxon>Lysobacterales</taxon>
        <taxon>Lysobacteraceae</taxon>
        <taxon>Novilysobacter</taxon>
    </lineage>
</organism>
<dbReference type="PROSITE" id="PS50006">
    <property type="entry name" value="FHA_DOMAIN"/>
    <property type="match status" value="1"/>
</dbReference>
<dbReference type="InterPro" id="IPR050923">
    <property type="entry name" value="Cell_Proc_Reg/RNA_Proc"/>
</dbReference>
<dbReference type="STRING" id="1122188.SAMN02745674_01054"/>
<dbReference type="Proteomes" id="UP000190061">
    <property type="component" value="Unassembled WGS sequence"/>
</dbReference>
<dbReference type="InterPro" id="IPR032030">
    <property type="entry name" value="YscD_cytoplasmic_dom"/>
</dbReference>
<dbReference type="InterPro" id="IPR008984">
    <property type="entry name" value="SMAD_FHA_dom_sf"/>
</dbReference>
<dbReference type="RefSeq" id="WP_078757640.1">
    <property type="nucleotide sequence ID" value="NZ_FUXP01000002.1"/>
</dbReference>